<dbReference type="VEuPathDB" id="FungiDB:FUN_011026"/>
<comment type="caution">
    <text evidence="1">The sequence shown here is derived from an EMBL/GenBank/DDBJ whole genome shotgun (WGS) entry which is preliminary data.</text>
</comment>
<reference evidence="1 2" key="1">
    <citation type="submission" date="2016-04" db="EMBL/GenBank/DDBJ databases">
        <title>Genome analyses suggest a sexual origin of heterokaryosis in a supposedly ancient asexual fungus.</title>
        <authorList>
            <person name="Ropars J."/>
            <person name="Sedzielewska K."/>
            <person name="Noel J."/>
            <person name="Charron P."/>
            <person name="Farinelli L."/>
            <person name="Marton T."/>
            <person name="Kruger M."/>
            <person name="Pelin A."/>
            <person name="Brachmann A."/>
            <person name="Corradi N."/>
        </authorList>
    </citation>
    <scope>NUCLEOTIDE SEQUENCE [LARGE SCALE GENOMIC DNA]</scope>
    <source>
        <strain evidence="1 2">C2</strain>
    </source>
</reference>
<name>A0A2N1N259_9GLOM</name>
<evidence type="ECO:0000313" key="1">
    <source>
        <dbReference type="EMBL" id="PKK67967.1"/>
    </source>
</evidence>
<dbReference type="Proteomes" id="UP000233469">
    <property type="component" value="Unassembled WGS sequence"/>
</dbReference>
<dbReference type="AlphaFoldDB" id="A0A2N1N259"/>
<sequence>MVDELFKFKEVKYTESDVNCLDLLTNQLKKDIKVDKKLIPTYHPYNSNRIPTREAVEEFDTNDRKVVTHLAKDDKMKGAISMLSTTDSFVENSRICMIATTPNISNIRHTLNTLRYADSIILLLLVRSSSSSR</sequence>
<reference evidence="1 2" key="2">
    <citation type="submission" date="2017-10" db="EMBL/GenBank/DDBJ databases">
        <title>Extensive intraspecific genome diversity in a model arbuscular mycorrhizal fungus.</title>
        <authorList>
            <person name="Chen E.C.H."/>
            <person name="Morin E."/>
            <person name="Baudet D."/>
            <person name="Noel J."/>
            <person name="Ndikumana S."/>
            <person name="Charron P."/>
            <person name="St-Onge C."/>
            <person name="Giorgi J."/>
            <person name="Grigoriev I.V."/>
            <person name="Roux C."/>
            <person name="Martin F.M."/>
            <person name="Corradi N."/>
        </authorList>
    </citation>
    <scope>NUCLEOTIDE SEQUENCE [LARGE SCALE GENOMIC DNA]</scope>
    <source>
        <strain evidence="1 2">C2</strain>
    </source>
</reference>
<gene>
    <name evidence="1" type="ORF">RhiirC2_851805</name>
</gene>
<accession>A0A2N1N259</accession>
<proteinExistence type="predicted"/>
<organism evidence="1 2">
    <name type="scientific">Rhizophagus irregularis</name>
    <dbReference type="NCBI Taxonomy" id="588596"/>
    <lineage>
        <taxon>Eukaryota</taxon>
        <taxon>Fungi</taxon>
        <taxon>Fungi incertae sedis</taxon>
        <taxon>Mucoromycota</taxon>
        <taxon>Glomeromycotina</taxon>
        <taxon>Glomeromycetes</taxon>
        <taxon>Glomerales</taxon>
        <taxon>Glomeraceae</taxon>
        <taxon>Rhizophagus</taxon>
    </lineage>
</organism>
<dbReference type="EMBL" id="LLXL01000897">
    <property type="protein sequence ID" value="PKK67967.1"/>
    <property type="molecule type" value="Genomic_DNA"/>
</dbReference>
<dbReference type="VEuPathDB" id="FungiDB:RhiirA1_453705"/>
<evidence type="ECO:0000313" key="2">
    <source>
        <dbReference type="Proteomes" id="UP000233469"/>
    </source>
</evidence>
<dbReference type="Gene3D" id="1.20.58.980">
    <property type="match status" value="1"/>
</dbReference>
<protein>
    <submittedName>
        <fullName evidence="1">Uncharacterized protein</fullName>
    </submittedName>
</protein>